<keyword evidence="4" id="KW-1133">Transmembrane helix</keyword>
<organism evidence="7 8">
    <name type="scientific">[Empedobacter] haloabium</name>
    <dbReference type="NCBI Taxonomy" id="592317"/>
    <lineage>
        <taxon>Bacteria</taxon>
        <taxon>Pseudomonadati</taxon>
        <taxon>Pseudomonadota</taxon>
        <taxon>Betaproteobacteria</taxon>
        <taxon>Burkholderiales</taxon>
        <taxon>Oxalobacteraceae</taxon>
        <taxon>Telluria group</taxon>
        <taxon>Telluria group incertae sedis</taxon>
    </lineage>
</organism>
<dbReference type="InterPro" id="IPR000432">
    <property type="entry name" value="DNA_mismatch_repair_MutS_C"/>
</dbReference>
<feature type="domain" description="AAA+ ATPase" evidence="5">
    <location>
        <begin position="315"/>
        <end position="443"/>
    </location>
</feature>
<evidence type="ECO:0000259" key="5">
    <source>
        <dbReference type="SMART" id="SM00382"/>
    </source>
</evidence>
<dbReference type="Gene3D" id="3.40.50.300">
    <property type="entry name" value="P-loop containing nucleotide triphosphate hydrolases"/>
    <property type="match status" value="1"/>
</dbReference>
<proteinExistence type="predicted"/>
<dbReference type="EMBL" id="CP136508">
    <property type="protein sequence ID" value="WUR12819.1"/>
    <property type="molecule type" value="Genomic_DNA"/>
</dbReference>
<evidence type="ECO:0000259" key="6">
    <source>
        <dbReference type="SMART" id="SM00534"/>
    </source>
</evidence>
<dbReference type="Proteomes" id="UP000321323">
    <property type="component" value="Chromosome"/>
</dbReference>
<evidence type="ECO:0000313" key="7">
    <source>
        <dbReference type="EMBL" id="WUR12819.1"/>
    </source>
</evidence>
<dbReference type="SMART" id="SM00534">
    <property type="entry name" value="MUTSac"/>
    <property type="match status" value="1"/>
</dbReference>
<keyword evidence="1" id="KW-0547">Nucleotide-binding</keyword>
<dbReference type="InterPro" id="IPR045076">
    <property type="entry name" value="MutS"/>
</dbReference>
<gene>
    <name evidence="7" type="ORF">E7V67_024510</name>
</gene>
<evidence type="ECO:0000256" key="2">
    <source>
        <dbReference type="ARBA" id="ARBA00022840"/>
    </source>
</evidence>
<dbReference type="PANTHER" id="PTHR11361">
    <property type="entry name" value="DNA MISMATCH REPAIR PROTEIN MUTS FAMILY MEMBER"/>
    <property type="match status" value="1"/>
</dbReference>
<dbReference type="InterPro" id="IPR003593">
    <property type="entry name" value="AAA+_ATPase"/>
</dbReference>
<dbReference type="Pfam" id="PF00488">
    <property type="entry name" value="MutS_V"/>
    <property type="match status" value="1"/>
</dbReference>
<name>A0ABZ1UJH2_9BURK</name>
<evidence type="ECO:0000256" key="3">
    <source>
        <dbReference type="ARBA" id="ARBA00023125"/>
    </source>
</evidence>
<keyword evidence="4" id="KW-0812">Transmembrane</keyword>
<dbReference type="PANTHER" id="PTHR11361:SF152">
    <property type="entry name" value="DNA MISMATCH REPAIR PROTEIN"/>
    <property type="match status" value="1"/>
</dbReference>
<reference evidence="7 8" key="1">
    <citation type="journal article" date="2019" name="Int. J. Syst. Evol. Microbiol.">
        <title>The Draft Whole-Genome Sequence of the Antibiotic Producer Empedobacter haloabium ATCC 31962 Provides Indications for Its Taxonomic Reclassification.</title>
        <authorList>
            <person name="Miess H."/>
            <person name="Arlt P."/>
            <person name="Apel A.K."/>
            <person name="Weber T."/>
            <person name="Nieselt K."/>
            <person name="Hanssen F."/>
            <person name="Czemmel S."/>
            <person name="Nahnsen S."/>
            <person name="Gross H."/>
        </authorList>
    </citation>
    <scope>NUCLEOTIDE SEQUENCE [LARGE SCALE GENOMIC DNA]</scope>
    <source>
        <strain evidence="7 8">ATCC 31962</strain>
    </source>
</reference>
<accession>A0ABZ1UJH2</accession>
<keyword evidence="4" id="KW-0472">Membrane</keyword>
<protein>
    <submittedName>
        <fullName evidence="7">DNA mismatch repair protein MutS</fullName>
    </submittedName>
</protein>
<evidence type="ECO:0000256" key="4">
    <source>
        <dbReference type="SAM" id="Phobius"/>
    </source>
</evidence>
<evidence type="ECO:0000256" key="1">
    <source>
        <dbReference type="ARBA" id="ARBA00022741"/>
    </source>
</evidence>
<keyword evidence="8" id="KW-1185">Reference proteome</keyword>
<evidence type="ECO:0000313" key="8">
    <source>
        <dbReference type="Proteomes" id="UP000321323"/>
    </source>
</evidence>
<feature type="domain" description="DNA mismatch repair proteins mutS family" evidence="6">
    <location>
        <begin position="311"/>
        <end position="493"/>
    </location>
</feature>
<keyword evidence="2" id="KW-0067">ATP-binding</keyword>
<dbReference type="SMART" id="SM00382">
    <property type="entry name" value="AAA"/>
    <property type="match status" value="1"/>
</dbReference>
<sequence>MGWLFSNGDDRIVDHPFGRAAIARFHLLTAAADERGMDAQTTRDLLLDDYADRLGAGSSLFGRQALHRRLHGAAPAEPARIRALLAAPDLLAQLVQACRPLRRAEADVVPSLFGTPLAPAPGWARWLPLLPVAWLASLVLAFFVPLGWVGAVALTFVLVALQASWHERTQEWDSVLLPLRTLLDVHQALGNLPDPTGLLAPFAPDAAQAGKLRRRFALSLADSIPGQREYRDWLLQANLKRYFASRAALVQHLDFLRASYRLVAELEADCTLARHLEASATFCWAGQSDDRAVDLRGVVHPLLARPAPVDFRLVAGTGAFVSGQNGVGKSTLLRTLGLNLVVARAFGFCYATSAQVPNLPVYASMHSEDAMDSGESLYMAELRRARELLALARLGPAVFVIDEIFRGTNHLESVSAATAVLHELARHHLVLVSSHNLELAPLLRDRLAPFCVEAAGEGVTVRPGVLRATNGIRLLADSGFDSAIECNAVTVFQWLSRHARGEEAGPPPVL</sequence>
<dbReference type="SUPFAM" id="SSF52540">
    <property type="entry name" value="P-loop containing nucleoside triphosphate hydrolases"/>
    <property type="match status" value="1"/>
</dbReference>
<dbReference type="InterPro" id="IPR027417">
    <property type="entry name" value="P-loop_NTPase"/>
</dbReference>
<feature type="transmembrane region" description="Helical" evidence="4">
    <location>
        <begin position="132"/>
        <end position="161"/>
    </location>
</feature>
<keyword evidence="3" id="KW-0238">DNA-binding</keyword>